<name>A0ABU7K0U6_9ACTN</name>
<protein>
    <submittedName>
        <fullName evidence="1">Uncharacterized protein</fullName>
    </submittedName>
</protein>
<gene>
    <name evidence="1" type="ORF">Q8791_01435</name>
</gene>
<sequence>MTVTHRRARSAQLTPSRWCARRADWDWDWEWQWRGCAFGPLTVRALIENL</sequence>
<dbReference type="EMBL" id="JAUZMY010000001">
    <property type="protein sequence ID" value="MEE2035885.1"/>
    <property type="molecule type" value="Genomic_DNA"/>
</dbReference>
<dbReference type="RefSeq" id="WP_330089703.1">
    <property type="nucleotide sequence ID" value="NZ_JAUZMY010000001.1"/>
</dbReference>
<comment type="caution">
    <text evidence="1">The sequence shown here is derived from an EMBL/GenBank/DDBJ whole genome shotgun (WGS) entry which is preliminary data.</text>
</comment>
<organism evidence="1 2">
    <name type="scientific">Nocardiopsis codii</name>
    <dbReference type="NCBI Taxonomy" id="3065942"/>
    <lineage>
        <taxon>Bacteria</taxon>
        <taxon>Bacillati</taxon>
        <taxon>Actinomycetota</taxon>
        <taxon>Actinomycetes</taxon>
        <taxon>Streptosporangiales</taxon>
        <taxon>Nocardiopsidaceae</taxon>
        <taxon>Nocardiopsis</taxon>
    </lineage>
</organism>
<evidence type="ECO:0000313" key="2">
    <source>
        <dbReference type="Proteomes" id="UP001356095"/>
    </source>
</evidence>
<accession>A0ABU7K0U6</accession>
<dbReference type="Proteomes" id="UP001356095">
    <property type="component" value="Unassembled WGS sequence"/>
</dbReference>
<proteinExistence type="predicted"/>
<keyword evidence="2" id="KW-1185">Reference proteome</keyword>
<reference evidence="1 2" key="1">
    <citation type="submission" date="2023-08" db="EMBL/GenBank/DDBJ databases">
        <authorList>
            <person name="Girao M."/>
            <person name="Carvalho M.F."/>
        </authorList>
    </citation>
    <scope>NUCLEOTIDE SEQUENCE [LARGE SCALE GENOMIC DNA]</scope>
    <source>
        <strain evidence="1 2">CT-R113</strain>
    </source>
</reference>
<evidence type="ECO:0000313" key="1">
    <source>
        <dbReference type="EMBL" id="MEE2035885.1"/>
    </source>
</evidence>